<evidence type="ECO:0000313" key="3">
    <source>
        <dbReference type="Proteomes" id="UP001140949"/>
    </source>
</evidence>
<comment type="caution">
    <text evidence="2">The sequence shown here is derived from an EMBL/GenBank/DDBJ whole genome shotgun (WGS) entry which is preliminary data.</text>
</comment>
<keyword evidence="1" id="KW-0472">Membrane</keyword>
<evidence type="ECO:0000313" key="2">
    <source>
        <dbReference type="EMBL" id="KAJ6836130.1"/>
    </source>
</evidence>
<dbReference type="EMBL" id="JANAVB010012380">
    <property type="protein sequence ID" value="KAJ6836130.1"/>
    <property type="molecule type" value="Genomic_DNA"/>
</dbReference>
<name>A0AAX6H523_IRIPA</name>
<reference evidence="2" key="2">
    <citation type="submission" date="2023-04" db="EMBL/GenBank/DDBJ databases">
        <authorList>
            <person name="Bruccoleri R.E."/>
            <person name="Oakeley E.J."/>
            <person name="Faust A.-M."/>
            <person name="Dessus-Babus S."/>
            <person name="Altorfer M."/>
            <person name="Burckhardt D."/>
            <person name="Oertli M."/>
            <person name="Naumann U."/>
            <person name="Petersen F."/>
            <person name="Wong J."/>
        </authorList>
    </citation>
    <scope>NUCLEOTIDE SEQUENCE</scope>
    <source>
        <strain evidence="2">GSM-AAB239-AS_SAM_17_03QT</strain>
        <tissue evidence="2">Leaf</tissue>
    </source>
</reference>
<dbReference type="Proteomes" id="UP001140949">
    <property type="component" value="Unassembled WGS sequence"/>
</dbReference>
<sequence length="149" mass="16007">MADAFHISSRTATAVSVCIVFAALTFPLAMRSLGQGTSLRSGPLLRDAPLGFYWRGTSEPTTWRTRWDVVGSGALTLPQAVMTPRCSSSPGAPHGTHVTITMQKGYSSRTCFNGRTPCSSPVARFSCAAGAGCRFDFLAQIAYVYIYSR</sequence>
<evidence type="ECO:0000256" key="1">
    <source>
        <dbReference type="SAM" id="Phobius"/>
    </source>
</evidence>
<proteinExistence type="predicted"/>
<accession>A0AAX6H523</accession>
<keyword evidence="3" id="KW-1185">Reference proteome</keyword>
<gene>
    <name evidence="2" type="ORF">M6B38_328350</name>
</gene>
<dbReference type="AlphaFoldDB" id="A0AAX6H523"/>
<reference evidence="2" key="1">
    <citation type="journal article" date="2023" name="GigaByte">
        <title>Genome assembly of the bearded iris, Iris pallida Lam.</title>
        <authorList>
            <person name="Bruccoleri R.E."/>
            <person name="Oakeley E.J."/>
            <person name="Faust A.M.E."/>
            <person name="Altorfer M."/>
            <person name="Dessus-Babus S."/>
            <person name="Burckhardt D."/>
            <person name="Oertli M."/>
            <person name="Naumann U."/>
            <person name="Petersen F."/>
            <person name="Wong J."/>
        </authorList>
    </citation>
    <scope>NUCLEOTIDE SEQUENCE</scope>
    <source>
        <strain evidence="2">GSM-AAB239-AS_SAM_17_03QT</strain>
    </source>
</reference>
<feature type="transmembrane region" description="Helical" evidence="1">
    <location>
        <begin position="12"/>
        <end position="30"/>
    </location>
</feature>
<keyword evidence="1" id="KW-1133">Transmembrane helix</keyword>
<organism evidence="2 3">
    <name type="scientific">Iris pallida</name>
    <name type="common">Sweet iris</name>
    <dbReference type="NCBI Taxonomy" id="29817"/>
    <lineage>
        <taxon>Eukaryota</taxon>
        <taxon>Viridiplantae</taxon>
        <taxon>Streptophyta</taxon>
        <taxon>Embryophyta</taxon>
        <taxon>Tracheophyta</taxon>
        <taxon>Spermatophyta</taxon>
        <taxon>Magnoliopsida</taxon>
        <taxon>Liliopsida</taxon>
        <taxon>Asparagales</taxon>
        <taxon>Iridaceae</taxon>
        <taxon>Iridoideae</taxon>
        <taxon>Irideae</taxon>
        <taxon>Iris</taxon>
    </lineage>
</organism>
<protein>
    <submittedName>
        <fullName evidence="2">Inorganic phosphate transporter 2-1, chloroplastic</fullName>
    </submittedName>
</protein>
<keyword evidence="1" id="KW-0812">Transmembrane</keyword>